<dbReference type="KEGG" id="fcy:FRACYDRAFT_249336"/>
<feature type="transmembrane region" description="Helical" evidence="2">
    <location>
        <begin position="165"/>
        <end position="184"/>
    </location>
</feature>
<dbReference type="Pfam" id="PF06912">
    <property type="entry name" value="DUF1275"/>
    <property type="match status" value="1"/>
</dbReference>
<dbReference type="PANTHER" id="PTHR37314:SF4">
    <property type="entry name" value="UPF0700 TRANSMEMBRANE PROTEIN YOAK"/>
    <property type="match status" value="1"/>
</dbReference>
<evidence type="ECO:0008006" key="5">
    <source>
        <dbReference type="Google" id="ProtNLM"/>
    </source>
</evidence>
<feature type="transmembrane region" description="Helical" evidence="2">
    <location>
        <begin position="106"/>
        <end position="125"/>
    </location>
</feature>
<dbReference type="Proteomes" id="UP000095751">
    <property type="component" value="Unassembled WGS sequence"/>
</dbReference>
<dbReference type="InParanoid" id="A0A1E7ESP7"/>
<sequence length="530" mass="58941">MISSSKINNSLIKSIYSHGSSRPNNYHDDGDIVVLIPSPPNDDGGGDSDRTTAPANTSASTNANKCSKTTLINSHTRHEYIFIIGIGMCMAFIAGYSNGVCLSGNIFVGSDSVSLTVTGVTGLYTNSAIELLNLRYDNSVDIDGSDIDESTIDGKRYNDLQQYKFYVCTILSVMVGSCISSIMNPHPVAFELSPRYGPTFLIGGIFTSLGAYMSIKTVRFEFYFTAIGNGIMNGISSMYTANLIRTTHLTGTTTDIGLFIGQLIRGNTTNLWKLYILGGLATSFWLGSICGVVVSDYIGRFALLVNAVVFFIFGFTIIIYFILEHNFTLWEAIITGGTYFEKKNEKNEDSNSNDLLLLDEEENIKMNDNNKISTLEYEKKLMNIFDELSVLQDVLHTILFEKEKEEHHHHHYQQHQQQQYNDGIIMTNGDDNYDNEHDNWTIQRDQWERVVKEQCSCRPHIASAAGAGANSTKRRSSSPAIITTATSTATTANILSCYDGAVESMDMMRIISIREIESHGYKMKAKEQNK</sequence>
<protein>
    <recommendedName>
        <fullName evidence="5">DUF1275-domain-containing protein</fullName>
    </recommendedName>
</protein>
<dbReference type="InterPro" id="IPR010699">
    <property type="entry name" value="DUF1275"/>
</dbReference>
<name>A0A1E7ESP7_9STRA</name>
<feature type="transmembrane region" description="Helical" evidence="2">
    <location>
        <begin position="274"/>
        <end position="294"/>
    </location>
</feature>
<evidence type="ECO:0000256" key="2">
    <source>
        <dbReference type="SAM" id="Phobius"/>
    </source>
</evidence>
<dbReference type="OrthoDB" id="43894at2759"/>
<organism evidence="3 4">
    <name type="scientific">Fragilariopsis cylindrus CCMP1102</name>
    <dbReference type="NCBI Taxonomy" id="635003"/>
    <lineage>
        <taxon>Eukaryota</taxon>
        <taxon>Sar</taxon>
        <taxon>Stramenopiles</taxon>
        <taxon>Ochrophyta</taxon>
        <taxon>Bacillariophyta</taxon>
        <taxon>Bacillariophyceae</taxon>
        <taxon>Bacillariophycidae</taxon>
        <taxon>Bacillariales</taxon>
        <taxon>Bacillariaceae</taxon>
        <taxon>Fragilariopsis</taxon>
    </lineage>
</organism>
<gene>
    <name evidence="3" type="ORF">FRACYDRAFT_249336</name>
</gene>
<feature type="transmembrane region" description="Helical" evidence="2">
    <location>
        <begin position="80"/>
        <end position="100"/>
    </location>
</feature>
<evidence type="ECO:0000313" key="3">
    <source>
        <dbReference type="EMBL" id="OEU08991.1"/>
    </source>
</evidence>
<feature type="transmembrane region" description="Helical" evidence="2">
    <location>
        <begin position="196"/>
        <end position="215"/>
    </location>
</feature>
<dbReference type="EMBL" id="KV784378">
    <property type="protein sequence ID" value="OEU08991.1"/>
    <property type="molecule type" value="Genomic_DNA"/>
</dbReference>
<dbReference type="AlphaFoldDB" id="A0A1E7ESP7"/>
<evidence type="ECO:0000256" key="1">
    <source>
        <dbReference type="SAM" id="MobiDB-lite"/>
    </source>
</evidence>
<keyword evidence="4" id="KW-1185">Reference proteome</keyword>
<accession>A0A1E7ESP7</accession>
<proteinExistence type="predicted"/>
<keyword evidence="2" id="KW-0472">Membrane</keyword>
<feature type="region of interest" description="Disordered" evidence="1">
    <location>
        <begin position="37"/>
        <end position="63"/>
    </location>
</feature>
<reference evidence="3 4" key="1">
    <citation type="submission" date="2016-09" db="EMBL/GenBank/DDBJ databases">
        <title>Extensive genetic diversity and differential bi-allelic expression allows diatom success in the polar Southern Ocean.</title>
        <authorList>
            <consortium name="DOE Joint Genome Institute"/>
            <person name="Mock T."/>
            <person name="Otillar R.P."/>
            <person name="Strauss J."/>
            <person name="Dupont C."/>
            <person name="Frickenhaus S."/>
            <person name="Maumus F."/>
            <person name="Mcmullan M."/>
            <person name="Sanges R."/>
            <person name="Schmutz J."/>
            <person name="Toseland A."/>
            <person name="Valas R."/>
            <person name="Veluchamy A."/>
            <person name="Ward B.J."/>
            <person name="Allen A."/>
            <person name="Barry K."/>
            <person name="Falciatore A."/>
            <person name="Ferrante M."/>
            <person name="Fortunato A.E."/>
            <person name="Gloeckner G."/>
            <person name="Gruber A."/>
            <person name="Hipkin R."/>
            <person name="Janech M."/>
            <person name="Kroth P."/>
            <person name="Leese F."/>
            <person name="Lindquist E."/>
            <person name="Lyon B.R."/>
            <person name="Martin J."/>
            <person name="Mayer C."/>
            <person name="Parker M."/>
            <person name="Quesneville H."/>
            <person name="Raymond J."/>
            <person name="Uhlig C."/>
            <person name="Valentin K.U."/>
            <person name="Worden A.Z."/>
            <person name="Armbrust E.V."/>
            <person name="Bowler C."/>
            <person name="Green B."/>
            <person name="Moulton V."/>
            <person name="Van Oosterhout C."/>
            <person name="Grigoriev I."/>
        </authorList>
    </citation>
    <scope>NUCLEOTIDE SEQUENCE [LARGE SCALE GENOMIC DNA]</scope>
    <source>
        <strain evidence="3 4">CCMP1102</strain>
    </source>
</reference>
<feature type="transmembrane region" description="Helical" evidence="2">
    <location>
        <begin position="222"/>
        <end position="241"/>
    </location>
</feature>
<feature type="compositionally biased region" description="Low complexity" evidence="1">
    <location>
        <begin position="51"/>
        <end position="63"/>
    </location>
</feature>
<dbReference type="PANTHER" id="PTHR37314">
    <property type="entry name" value="SLR0142 PROTEIN"/>
    <property type="match status" value="1"/>
</dbReference>
<keyword evidence="2" id="KW-0812">Transmembrane</keyword>
<evidence type="ECO:0000313" key="4">
    <source>
        <dbReference type="Proteomes" id="UP000095751"/>
    </source>
</evidence>
<keyword evidence="2" id="KW-1133">Transmembrane helix</keyword>
<feature type="transmembrane region" description="Helical" evidence="2">
    <location>
        <begin position="301"/>
        <end position="323"/>
    </location>
</feature>